<feature type="transmembrane region" description="Helical" evidence="1">
    <location>
        <begin position="425"/>
        <end position="443"/>
    </location>
</feature>
<comment type="caution">
    <text evidence="5">The sequence shown here is derived from an EMBL/GenBank/DDBJ whole genome shotgun (WGS) entry which is preliminary data.</text>
</comment>
<organism evidence="5 6">
    <name type="scientific">Fusarium kuroshium</name>
    <dbReference type="NCBI Taxonomy" id="2010991"/>
    <lineage>
        <taxon>Eukaryota</taxon>
        <taxon>Fungi</taxon>
        <taxon>Dikarya</taxon>
        <taxon>Ascomycota</taxon>
        <taxon>Pezizomycotina</taxon>
        <taxon>Sordariomycetes</taxon>
        <taxon>Hypocreomycetidae</taxon>
        <taxon>Hypocreales</taxon>
        <taxon>Nectriaceae</taxon>
        <taxon>Fusarium</taxon>
        <taxon>Fusarium solani species complex</taxon>
    </lineage>
</organism>
<keyword evidence="1" id="KW-0812">Transmembrane</keyword>
<feature type="transmembrane region" description="Helical" evidence="1">
    <location>
        <begin position="132"/>
        <end position="150"/>
    </location>
</feature>
<feature type="transmembrane region" description="Helical" evidence="1">
    <location>
        <begin position="96"/>
        <end position="116"/>
    </location>
</feature>
<evidence type="ECO:0000256" key="1">
    <source>
        <dbReference type="SAM" id="Phobius"/>
    </source>
</evidence>
<dbReference type="PANTHER" id="PTHR31685:SF3">
    <property type="entry name" value="INTEGRAL MEMBRANE PROTEIN (AFU_ORTHOLOGUE AFUA_6G12730)"/>
    <property type="match status" value="1"/>
</dbReference>
<dbReference type="Proteomes" id="UP000277212">
    <property type="component" value="Unassembled WGS sequence"/>
</dbReference>
<dbReference type="AlphaFoldDB" id="A0A3M2SLY7"/>
<dbReference type="Pfam" id="PF10348">
    <property type="entry name" value="DUF2427"/>
    <property type="match status" value="1"/>
</dbReference>
<evidence type="ECO:0000313" key="6">
    <source>
        <dbReference type="Proteomes" id="UP000277212"/>
    </source>
</evidence>
<evidence type="ECO:0000259" key="3">
    <source>
        <dbReference type="Pfam" id="PF10348"/>
    </source>
</evidence>
<dbReference type="STRING" id="2010991.A0A3M2SLY7"/>
<keyword evidence="1" id="KW-0472">Membrane</keyword>
<dbReference type="Pfam" id="PF10355">
    <property type="entry name" value="Ytp1"/>
    <property type="match status" value="1"/>
</dbReference>
<keyword evidence="2" id="KW-0732">Signal</keyword>
<accession>A0A3M2SLY7</accession>
<dbReference type="OrthoDB" id="4005299at2759"/>
<feature type="transmembrane region" description="Helical" evidence="1">
    <location>
        <begin position="299"/>
        <end position="323"/>
    </location>
</feature>
<feature type="domain" description="DUF2427" evidence="3">
    <location>
        <begin position="53"/>
        <end position="150"/>
    </location>
</feature>
<feature type="chain" id="PRO_5018012923" description="Protein YTP1-like C-terminal domain-containing protein" evidence="2">
    <location>
        <begin position="25"/>
        <end position="568"/>
    </location>
</feature>
<gene>
    <name evidence="5" type="ORF">CDV36_002133</name>
</gene>
<feature type="transmembrane region" description="Helical" evidence="1">
    <location>
        <begin position="267"/>
        <end position="287"/>
    </location>
</feature>
<feature type="transmembrane region" description="Helical" evidence="1">
    <location>
        <begin position="533"/>
        <end position="557"/>
    </location>
</feature>
<dbReference type="EMBL" id="NKUJ01000022">
    <property type="protein sequence ID" value="RMJ18152.1"/>
    <property type="molecule type" value="Genomic_DNA"/>
</dbReference>
<dbReference type="InterPro" id="IPR018825">
    <property type="entry name" value="DUF2427"/>
</dbReference>
<dbReference type="InterPro" id="IPR018827">
    <property type="entry name" value="YTP1_C"/>
</dbReference>
<evidence type="ECO:0000256" key="2">
    <source>
        <dbReference type="SAM" id="SignalP"/>
    </source>
</evidence>
<evidence type="ECO:0008006" key="7">
    <source>
        <dbReference type="Google" id="ProtNLM"/>
    </source>
</evidence>
<feature type="transmembrane region" description="Helical" evidence="1">
    <location>
        <begin position="495"/>
        <end position="513"/>
    </location>
</feature>
<name>A0A3M2SLY7_9HYPO</name>
<keyword evidence="6" id="KW-1185">Reference proteome</keyword>
<keyword evidence="1" id="KW-1133">Transmembrane helix</keyword>
<dbReference type="PANTHER" id="PTHR31685">
    <property type="entry name" value="INTEGRAL MEMBRANE PROTEIN (AFU_ORTHOLOGUE AFUA_6G12730)-RELATED"/>
    <property type="match status" value="1"/>
</dbReference>
<proteinExistence type="predicted"/>
<feature type="transmembrane region" description="Helical" evidence="1">
    <location>
        <begin position="66"/>
        <end position="89"/>
    </location>
</feature>
<reference evidence="5 6" key="1">
    <citation type="submission" date="2017-06" db="EMBL/GenBank/DDBJ databases">
        <title>Comparative genomic analysis of Ambrosia Fusariam Clade fungi.</title>
        <authorList>
            <person name="Stajich J.E."/>
            <person name="Carrillo J."/>
            <person name="Kijimoto T."/>
            <person name="Eskalen A."/>
            <person name="O'Donnell K."/>
            <person name="Kasson M."/>
        </authorList>
    </citation>
    <scope>NUCLEOTIDE SEQUENCE [LARGE SCALE GENOMIC DNA]</scope>
    <source>
        <strain evidence="5">UCR3666</strain>
    </source>
</reference>
<feature type="signal peptide" evidence="2">
    <location>
        <begin position="1"/>
        <end position="24"/>
    </location>
</feature>
<evidence type="ECO:0000259" key="4">
    <source>
        <dbReference type="Pfam" id="PF10355"/>
    </source>
</evidence>
<feature type="domain" description="Protein YTP1-like C-terminal" evidence="4">
    <location>
        <begin position="272"/>
        <end position="555"/>
    </location>
</feature>
<evidence type="ECO:0000313" key="5">
    <source>
        <dbReference type="EMBL" id="RMJ18152.1"/>
    </source>
</evidence>
<sequence>MKSRFLALGSSPLTLLSHVSWVLAEGHGHGHDHGEQDESKKIQGIKDELDNGPQTYFALSDNSSLIYSHITLMTIAWIVILPVAVFLSLASSRYTLATQLVFTVFNGFGLLLALFYNTRTPDLYPNNAHHKIGWIITAVMIAHVIVGFLARRRSATSLSEAHVRTEEQIFVPLTTITTDCNYNDASDDDRSLGDDDGRGSIISMDGGSGTTHDEDYDEGTFKYSRASQSSRCQGILSTVIRSTNYAISKMISLSTWISYGYKITDRIILPFGFIAFTTGIATFGRFFEGDAIFNGLAHWIKGGVFFWLGLFNLGRWTGSFADLGWAWNIRPRSRKHHHQPSAEFIESFLIFFYGSTNMFLEHLGNSDGKWGPRDLEHLAITVLFLGGGLCGMLVESTRIRHLLNTTLHSHEAFSDEMRKPIRTPLTYGFSLNPIPALVIALLGTMMSSHHQTTMTSTMVHKQWGQLLLGASVARCLTYVMVYIRPPTSILPSRPPTELLTSFGLIAGGIVFMASSSDTIRGMIYYDLDAMVLYTVTMGFVGILMAWEVVVLAIKGLAIRKENSSRSLC</sequence>
<protein>
    <recommendedName>
        <fullName evidence="7">Protein YTP1-like C-terminal domain-containing protein</fullName>
    </recommendedName>
</protein>
<feature type="transmembrane region" description="Helical" evidence="1">
    <location>
        <begin position="463"/>
        <end position="483"/>
    </location>
</feature>
<dbReference type="Gene3D" id="1.20.120.1770">
    <property type="match status" value="1"/>
</dbReference>